<dbReference type="Proteomes" id="UP000289738">
    <property type="component" value="Chromosome B02"/>
</dbReference>
<reference evidence="2 3" key="1">
    <citation type="submission" date="2019-01" db="EMBL/GenBank/DDBJ databases">
        <title>Sequencing of cultivated peanut Arachis hypogaea provides insights into genome evolution and oil improvement.</title>
        <authorList>
            <person name="Chen X."/>
        </authorList>
    </citation>
    <scope>NUCLEOTIDE SEQUENCE [LARGE SCALE GENOMIC DNA]</scope>
    <source>
        <strain evidence="3">cv. Fuhuasheng</strain>
        <tissue evidence="2">Leaves</tissue>
    </source>
</reference>
<proteinExistence type="predicted"/>
<protein>
    <recommendedName>
        <fullName evidence="1">Transposase MuDR plant domain-containing protein</fullName>
    </recommendedName>
</protein>
<feature type="domain" description="Transposase MuDR plant" evidence="1">
    <location>
        <begin position="117"/>
        <end position="176"/>
    </location>
</feature>
<comment type="caution">
    <text evidence="2">The sequence shown here is derived from an EMBL/GenBank/DDBJ whole genome shotgun (WGS) entry which is preliminary data.</text>
</comment>
<name>A0A445AEG1_ARAHY</name>
<dbReference type="EMBL" id="SDMP01000012">
    <property type="protein sequence ID" value="RYR24804.1"/>
    <property type="molecule type" value="Genomic_DNA"/>
</dbReference>
<gene>
    <name evidence="2" type="ORF">Ahy_B02g058351</name>
</gene>
<evidence type="ECO:0000313" key="3">
    <source>
        <dbReference type="Proteomes" id="UP000289738"/>
    </source>
</evidence>
<dbReference type="AlphaFoldDB" id="A0A445AEG1"/>
<sequence length="208" mass="23907">MFSVYMKIRSQISFIELYIEFEQSEADLNIELEDYNSDSDDEFESNYEVVDSGGDENQANSTMEVGAAEVANALINQHLFVEPTFICSLNLEAIHAPKFSQYMNAVELPVVTDGEFIVGMEFSSREVMIKAMKDYTIRRSIDYWVYESEPTTFYAKCTQYGAGCDWLIRVSKMCKKYCWEIRRYNGSHTCPRATISQDHSKLDSNTIA</sequence>
<accession>A0A445AEG1</accession>
<organism evidence="2 3">
    <name type="scientific">Arachis hypogaea</name>
    <name type="common">Peanut</name>
    <dbReference type="NCBI Taxonomy" id="3818"/>
    <lineage>
        <taxon>Eukaryota</taxon>
        <taxon>Viridiplantae</taxon>
        <taxon>Streptophyta</taxon>
        <taxon>Embryophyta</taxon>
        <taxon>Tracheophyta</taxon>
        <taxon>Spermatophyta</taxon>
        <taxon>Magnoliopsida</taxon>
        <taxon>eudicotyledons</taxon>
        <taxon>Gunneridae</taxon>
        <taxon>Pentapetalae</taxon>
        <taxon>rosids</taxon>
        <taxon>fabids</taxon>
        <taxon>Fabales</taxon>
        <taxon>Fabaceae</taxon>
        <taxon>Papilionoideae</taxon>
        <taxon>50 kb inversion clade</taxon>
        <taxon>dalbergioids sensu lato</taxon>
        <taxon>Dalbergieae</taxon>
        <taxon>Pterocarpus clade</taxon>
        <taxon>Arachis</taxon>
    </lineage>
</organism>
<evidence type="ECO:0000259" key="1">
    <source>
        <dbReference type="Pfam" id="PF03108"/>
    </source>
</evidence>
<evidence type="ECO:0000313" key="2">
    <source>
        <dbReference type="EMBL" id="RYR24804.1"/>
    </source>
</evidence>
<dbReference type="Pfam" id="PF03108">
    <property type="entry name" value="DBD_Tnp_Mut"/>
    <property type="match status" value="1"/>
</dbReference>
<dbReference type="InterPro" id="IPR004332">
    <property type="entry name" value="Transposase_MuDR"/>
</dbReference>
<keyword evidence="3" id="KW-1185">Reference proteome</keyword>